<organism evidence="1 2">
    <name type="scientific">Paenibacillus lemnae</name>
    <dbReference type="NCBI Taxonomy" id="1330551"/>
    <lineage>
        <taxon>Bacteria</taxon>
        <taxon>Bacillati</taxon>
        <taxon>Bacillota</taxon>
        <taxon>Bacilli</taxon>
        <taxon>Bacillales</taxon>
        <taxon>Paenibacillaceae</taxon>
        <taxon>Paenibacillus</taxon>
    </lineage>
</organism>
<sequence length="178" mass="20757">MVTYTTRRFHAYIGAIIITEDWQTKGRKKLENEPQVNGEQPVEDRYKELKAAANRTADWRVRLQAVADLGALDNPHAVDVLMNRMVNDPVSRIRMAAYEQLKGLGEEVEKPAHRPEEPVKGLTKMLIRIKKSLPKDHSYELFKEKLKKMRIDVYDTYEGEKGEDFDTWLEAKWAELRT</sequence>
<reference evidence="1 2" key="1">
    <citation type="submission" date="2020-04" db="EMBL/GenBank/DDBJ databases">
        <title>Paenibacillus algicola sp. nov., a novel marine bacterium producing alginate lyase.</title>
        <authorList>
            <person name="Huang H."/>
        </authorList>
    </citation>
    <scope>NUCLEOTIDE SEQUENCE [LARGE SCALE GENOMIC DNA]</scope>
    <source>
        <strain evidence="1 2">L7-75</strain>
    </source>
</reference>
<name>A0A848M648_PAELE</name>
<dbReference type="AlphaFoldDB" id="A0A848M648"/>
<protein>
    <submittedName>
        <fullName evidence="1">HEAT repeat domain-containing protein</fullName>
    </submittedName>
</protein>
<evidence type="ECO:0000313" key="2">
    <source>
        <dbReference type="Proteomes" id="UP000565468"/>
    </source>
</evidence>
<dbReference type="SUPFAM" id="SSF48371">
    <property type="entry name" value="ARM repeat"/>
    <property type="match status" value="1"/>
</dbReference>
<dbReference type="EMBL" id="JABBPN010000003">
    <property type="protein sequence ID" value="NMO95074.1"/>
    <property type="molecule type" value="Genomic_DNA"/>
</dbReference>
<dbReference type="Gene3D" id="1.25.10.10">
    <property type="entry name" value="Leucine-rich Repeat Variant"/>
    <property type="match status" value="1"/>
</dbReference>
<dbReference type="InterPro" id="IPR011989">
    <property type="entry name" value="ARM-like"/>
</dbReference>
<keyword evidence="2" id="KW-1185">Reference proteome</keyword>
<dbReference type="Pfam" id="PF13646">
    <property type="entry name" value="HEAT_2"/>
    <property type="match status" value="1"/>
</dbReference>
<evidence type="ECO:0000313" key="1">
    <source>
        <dbReference type="EMBL" id="NMO95074.1"/>
    </source>
</evidence>
<gene>
    <name evidence="1" type="ORF">HII30_04645</name>
</gene>
<dbReference type="Proteomes" id="UP000565468">
    <property type="component" value="Unassembled WGS sequence"/>
</dbReference>
<proteinExistence type="predicted"/>
<dbReference type="InterPro" id="IPR016024">
    <property type="entry name" value="ARM-type_fold"/>
</dbReference>
<comment type="caution">
    <text evidence="1">The sequence shown here is derived from an EMBL/GenBank/DDBJ whole genome shotgun (WGS) entry which is preliminary data.</text>
</comment>
<accession>A0A848M648</accession>